<keyword evidence="3" id="KW-1185">Reference proteome</keyword>
<proteinExistence type="predicted"/>
<dbReference type="AlphaFoldDB" id="A0A9P1DKD0"/>
<reference evidence="1" key="1">
    <citation type="submission" date="2022-10" db="EMBL/GenBank/DDBJ databases">
        <authorList>
            <person name="Chen Y."/>
            <person name="Dougan E. K."/>
            <person name="Chan C."/>
            <person name="Rhodes N."/>
            <person name="Thang M."/>
        </authorList>
    </citation>
    <scope>NUCLEOTIDE SEQUENCE</scope>
</reference>
<evidence type="ECO:0000313" key="2">
    <source>
        <dbReference type="EMBL" id="CAL1163879.1"/>
    </source>
</evidence>
<evidence type="ECO:0000313" key="3">
    <source>
        <dbReference type="Proteomes" id="UP001152797"/>
    </source>
</evidence>
<dbReference type="OrthoDB" id="444520at2759"/>
<dbReference type="EMBL" id="CAMXCT030004835">
    <property type="protein sequence ID" value="CAL4797816.1"/>
    <property type="molecule type" value="Genomic_DNA"/>
</dbReference>
<reference evidence="2" key="2">
    <citation type="submission" date="2024-04" db="EMBL/GenBank/DDBJ databases">
        <authorList>
            <person name="Chen Y."/>
            <person name="Shah S."/>
            <person name="Dougan E. K."/>
            <person name="Thang M."/>
            <person name="Chan C."/>
        </authorList>
    </citation>
    <scope>NUCLEOTIDE SEQUENCE [LARGE SCALE GENOMIC DNA]</scope>
</reference>
<protein>
    <submittedName>
        <fullName evidence="1">Uncharacterized protein</fullName>
    </submittedName>
</protein>
<name>A0A9P1DKD0_9DINO</name>
<comment type="caution">
    <text evidence="1">The sequence shown here is derived from an EMBL/GenBank/DDBJ whole genome shotgun (WGS) entry which is preliminary data.</text>
</comment>
<dbReference type="EMBL" id="CAMXCT010004835">
    <property type="protein sequence ID" value="CAI4010504.1"/>
    <property type="molecule type" value="Genomic_DNA"/>
</dbReference>
<dbReference type="EMBL" id="CAMXCT020004835">
    <property type="protein sequence ID" value="CAL1163879.1"/>
    <property type="molecule type" value="Genomic_DNA"/>
</dbReference>
<evidence type="ECO:0000313" key="1">
    <source>
        <dbReference type="EMBL" id="CAI4010504.1"/>
    </source>
</evidence>
<gene>
    <name evidence="1" type="ORF">C1SCF055_LOCUS35774</name>
</gene>
<organism evidence="1">
    <name type="scientific">Cladocopium goreaui</name>
    <dbReference type="NCBI Taxonomy" id="2562237"/>
    <lineage>
        <taxon>Eukaryota</taxon>
        <taxon>Sar</taxon>
        <taxon>Alveolata</taxon>
        <taxon>Dinophyceae</taxon>
        <taxon>Suessiales</taxon>
        <taxon>Symbiodiniaceae</taxon>
        <taxon>Cladocopium</taxon>
    </lineage>
</organism>
<sequence length="505" mass="56104">MQKEWLSWQKFQAVQELSEEEIVGTRWAHTDENSKPRLIAYHMAKKTDKTKEEVDKEYPCEAKSRLVVQGCQEDETNIRSDSPTCSLLAFNLVCTLAALFCWHCQFAKQWNQSTFDPALPETSTSWARGSIHGTKDAGRRWMKRLRDATDCGWIASKALFFLYDGGVLIGVMASHVDDLITCGAGEKHEKSMKDLTNTLHLKKKSGEFRFYGKNLVQPEDKSISLEQVDAIEGLEYQVLDKHRRKFPNLPLAEQENSDSRALIGSTGWVVRQTRPDIMVNVSIVSQSIGNPTIRDVIELNTAVKMLKDSADAKWCFKASGITVENCVVLMRADSSFANTGGFKSQCGYIIGLTLHSITEGKDTPIIVIEANSSSIKRVCRSTLAAKANAYLAAEFALKPVIGFTDAKSLESTITKDAGQPSDKRVKILVAQVREMMEGVCATHWLDTSQMLADVVTKLGCEREPLPRALADGFWRIAPSEEALGKKMAIRAGRRQRKSSIGMGAA</sequence>
<dbReference type="Proteomes" id="UP001152797">
    <property type="component" value="Unassembled WGS sequence"/>
</dbReference>
<accession>A0A9P1DKD0</accession>